<dbReference type="SUPFAM" id="SSF158682">
    <property type="entry name" value="TerB-like"/>
    <property type="match status" value="1"/>
</dbReference>
<dbReference type="PANTHER" id="PTHR43221">
    <property type="entry name" value="PROTEASE HTPX"/>
    <property type="match status" value="1"/>
</dbReference>
<organism evidence="12 13">
    <name type="scientific">Candidatus Cryptobacteroides gallistercoris</name>
    <dbReference type="NCBI Taxonomy" id="2840765"/>
    <lineage>
        <taxon>Bacteria</taxon>
        <taxon>Pseudomonadati</taxon>
        <taxon>Bacteroidota</taxon>
        <taxon>Bacteroidia</taxon>
        <taxon>Bacteroidales</taxon>
        <taxon>Candidatus Cryptobacteroides</taxon>
    </lineage>
</organism>
<sequence length="403" mass="44942">MTDRSLAIPLEQELGKQIYAALQGQVVEAIIRSATDSTANDYWRSRMEGHCMKVEQALLPDFHRLCMEVKERLGFTEPVDFYVTGDSTLNAFSVASDVEGQPHIINVNSSMFDLMSEDEMRFVIGHELGHIINKDTALKRLIYFVFPPETTQPPVTLQYKIRLHDQLAELVADRYGYLANGNLNACVTAFFKMASGLDLGKMNVSIDTLLADNSKRLDYFLRDRGLSRYEHPVNPIRVQALRLFSSAENEEELAAGMDELIGILLKVGNGPIDEDLSVFFASTGLVVASADGSVTSQEVEHIIDTLSNLQIFPRNFLDSVAGADVVSLFNQSLSNILSKEPGMRDNLLLYMISLVLSDKEISDAEVRLIYNIGSNMGYSDKEISVKFAEMIQRNYIPSLSSIC</sequence>
<dbReference type="GO" id="GO:0004222">
    <property type="term" value="F:metalloendopeptidase activity"/>
    <property type="evidence" value="ECO:0007669"/>
    <property type="project" value="InterPro"/>
</dbReference>
<dbReference type="PANTHER" id="PTHR43221:SF2">
    <property type="entry name" value="PROTEASE HTPX HOMOLOG"/>
    <property type="match status" value="1"/>
</dbReference>
<protein>
    <submittedName>
        <fullName evidence="12">M48 family metalloprotease</fullName>
    </submittedName>
</protein>
<keyword evidence="1" id="KW-1003">Cell membrane</keyword>
<dbReference type="InterPro" id="IPR050083">
    <property type="entry name" value="HtpX_protease"/>
</dbReference>
<evidence type="ECO:0000256" key="4">
    <source>
        <dbReference type="ARBA" id="ARBA00022723"/>
    </source>
</evidence>
<evidence type="ECO:0000256" key="1">
    <source>
        <dbReference type="ARBA" id="ARBA00022475"/>
    </source>
</evidence>
<keyword evidence="3" id="KW-0812">Transmembrane</keyword>
<reference evidence="12" key="2">
    <citation type="journal article" date="2021" name="PeerJ">
        <title>Extensive microbial diversity within the chicken gut microbiome revealed by metagenomics and culture.</title>
        <authorList>
            <person name="Gilroy R."/>
            <person name="Ravi A."/>
            <person name="Getino M."/>
            <person name="Pursley I."/>
            <person name="Horton D.L."/>
            <person name="Alikhan N.F."/>
            <person name="Baker D."/>
            <person name="Gharbi K."/>
            <person name="Hall N."/>
            <person name="Watson M."/>
            <person name="Adriaenssens E.M."/>
            <person name="Foster-Nyarko E."/>
            <person name="Jarju S."/>
            <person name="Secka A."/>
            <person name="Antonio M."/>
            <person name="Oren A."/>
            <person name="Chaudhuri R.R."/>
            <person name="La Ragione R."/>
            <person name="Hildebrand F."/>
            <person name="Pallen M.J."/>
        </authorList>
    </citation>
    <scope>NUCLEOTIDE SEQUENCE</scope>
    <source>
        <strain evidence="12">F1-3629</strain>
    </source>
</reference>
<comment type="cofactor">
    <cofactor evidence="10">
        <name>Zn(2+)</name>
        <dbReference type="ChEBI" id="CHEBI:29105"/>
    </cofactor>
    <text evidence="10">Binds 1 zinc ion per subunit.</text>
</comment>
<dbReference type="CDD" id="cd07325">
    <property type="entry name" value="M48_Ste24p_like"/>
    <property type="match status" value="1"/>
</dbReference>
<evidence type="ECO:0000256" key="10">
    <source>
        <dbReference type="RuleBase" id="RU003983"/>
    </source>
</evidence>
<keyword evidence="2 10" id="KW-0645">Protease</keyword>
<keyword evidence="6 10" id="KW-0862">Zinc</keyword>
<evidence type="ECO:0000256" key="8">
    <source>
        <dbReference type="ARBA" id="ARBA00023049"/>
    </source>
</evidence>
<evidence type="ECO:0000256" key="5">
    <source>
        <dbReference type="ARBA" id="ARBA00022801"/>
    </source>
</evidence>
<keyword evidence="7" id="KW-1133">Transmembrane helix</keyword>
<dbReference type="Gene3D" id="1.10.3680.10">
    <property type="entry name" value="TerB-like"/>
    <property type="match status" value="1"/>
</dbReference>
<evidence type="ECO:0000259" key="11">
    <source>
        <dbReference type="Pfam" id="PF01435"/>
    </source>
</evidence>
<evidence type="ECO:0000256" key="9">
    <source>
        <dbReference type="ARBA" id="ARBA00023136"/>
    </source>
</evidence>
<accession>A0A940DMA1</accession>
<evidence type="ECO:0000256" key="2">
    <source>
        <dbReference type="ARBA" id="ARBA00022670"/>
    </source>
</evidence>
<dbReference type="Gene3D" id="3.30.2010.10">
    <property type="entry name" value="Metalloproteases ('zincins'), catalytic domain"/>
    <property type="match status" value="1"/>
</dbReference>
<evidence type="ECO:0000313" key="12">
    <source>
        <dbReference type="EMBL" id="MBO8453438.1"/>
    </source>
</evidence>
<keyword evidence="9" id="KW-0472">Membrane</keyword>
<keyword evidence="8 10" id="KW-0482">Metalloprotease</keyword>
<proteinExistence type="inferred from homology"/>
<dbReference type="GO" id="GO:0006508">
    <property type="term" value="P:proteolysis"/>
    <property type="evidence" value="ECO:0007669"/>
    <property type="project" value="UniProtKB-KW"/>
</dbReference>
<name>A0A940DMA1_9BACT</name>
<dbReference type="InterPro" id="IPR001915">
    <property type="entry name" value="Peptidase_M48"/>
</dbReference>
<dbReference type="EMBL" id="JADIMJ010000030">
    <property type="protein sequence ID" value="MBO8453438.1"/>
    <property type="molecule type" value="Genomic_DNA"/>
</dbReference>
<evidence type="ECO:0000256" key="3">
    <source>
        <dbReference type="ARBA" id="ARBA00022692"/>
    </source>
</evidence>
<keyword evidence="5 10" id="KW-0378">Hydrolase</keyword>
<dbReference type="AlphaFoldDB" id="A0A940DMA1"/>
<dbReference type="InterPro" id="IPR029024">
    <property type="entry name" value="TerB-like"/>
</dbReference>
<dbReference type="Proteomes" id="UP000771749">
    <property type="component" value="Unassembled WGS sequence"/>
</dbReference>
<reference evidence="12" key="1">
    <citation type="submission" date="2020-10" db="EMBL/GenBank/DDBJ databases">
        <authorList>
            <person name="Gilroy R."/>
        </authorList>
    </citation>
    <scope>NUCLEOTIDE SEQUENCE</scope>
    <source>
        <strain evidence="12">F1-3629</strain>
    </source>
</reference>
<evidence type="ECO:0000256" key="6">
    <source>
        <dbReference type="ARBA" id="ARBA00022833"/>
    </source>
</evidence>
<comment type="similarity">
    <text evidence="10">Belongs to the peptidase M48 family.</text>
</comment>
<keyword evidence="4" id="KW-0479">Metal-binding</keyword>
<dbReference type="Pfam" id="PF01435">
    <property type="entry name" value="Peptidase_M48"/>
    <property type="match status" value="1"/>
</dbReference>
<comment type="caution">
    <text evidence="12">The sequence shown here is derived from an EMBL/GenBank/DDBJ whole genome shotgun (WGS) entry which is preliminary data.</text>
</comment>
<feature type="domain" description="Peptidase M48" evidence="11">
    <location>
        <begin position="63"/>
        <end position="140"/>
    </location>
</feature>
<evidence type="ECO:0000256" key="7">
    <source>
        <dbReference type="ARBA" id="ARBA00022989"/>
    </source>
</evidence>
<evidence type="ECO:0000313" key="13">
    <source>
        <dbReference type="Proteomes" id="UP000771749"/>
    </source>
</evidence>
<gene>
    <name evidence="12" type="ORF">IAC07_01790</name>
</gene>
<dbReference type="GO" id="GO:0046872">
    <property type="term" value="F:metal ion binding"/>
    <property type="evidence" value="ECO:0007669"/>
    <property type="project" value="UniProtKB-KW"/>
</dbReference>